<comment type="caution">
    <text evidence="2">The sequence shown here is derived from an EMBL/GenBank/DDBJ whole genome shotgun (WGS) entry which is preliminary data.</text>
</comment>
<name>A0A841PN63_9BACL</name>
<keyword evidence="1" id="KW-0812">Transmembrane</keyword>
<proteinExistence type="predicted"/>
<accession>A0A841PN63</accession>
<protein>
    <submittedName>
        <fullName evidence="2">Uncharacterized protein</fullName>
    </submittedName>
</protein>
<feature type="transmembrane region" description="Helical" evidence="1">
    <location>
        <begin position="6"/>
        <end position="29"/>
    </location>
</feature>
<dbReference type="Proteomes" id="UP000568839">
    <property type="component" value="Unassembled WGS sequence"/>
</dbReference>
<keyword evidence="1" id="KW-1133">Transmembrane helix</keyword>
<keyword evidence="3" id="KW-1185">Reference proteome</keyword>
<dbReference type="EMBL" id="JACHHJ010000003">
    <property type="protein sequence ID" value="MBB6450200.1"/>
    <property type="molecule type" value="Genomic_DNA"/>
</dbReference>
<sequence length="37" mass="4323">MEGLPLTTWFWLVIPMSLTVVLSFISLMLERRKSRGN</sequence>
<dbReference type="AlphaFoldDB" id="A0A841PN63"/>
<evidence type="ECO:0000313" key="2">
    <source>
        <dbReference type="EMBL" id="MBB6450200.1"/>
    </source>
</evidence>
<organism evidence="2 3">
    <name type="scientific">Geomicrobium halophilum</name>
    <dbReference type="NCBI Taxonomy" id="549000"/>
    <lineage>
        <taxon>Bacteria</taxon>
        <taxon>Bacillati</taxon>
        <taxon>Bacillota</taxon>
        <taxon>Bacilli</taxon>
        <taxon>Bacillales</taxon>
        <taxon>Geomicrobium</taxon>
    </lineage>
</organism>
<evidence type="ECO:0000256" key="1">
    <source>
        <dbReference type="SAM" id="Phobius"/>
    </source>
</evidence>
<gene>
    <name evidence="2" type="ORF">HNR44_002183</name>
</gene>
<evidence type="ECO:0000313" key="3">
    <source>
        <dbReference type="Proteomes" id="UP000568839"/>
    </source>
</evidence>
<reference evidence="2 3" key="1">
    <citation type="submission" date="2020-08" db="EMBL/GenBank/DDBJ databases">
        <title>Genomic Encyclopedia of Type Strains, Phase IV (KMG-IV): sequencing the most valuable type-strain genomes for metagenomic binning, comparative biology and taxonomic classification.</title>
        <authorList>
            <person name="Goeker M."/>
        </authorList>
    </citation>
    <scope>NUCLEOTIDE SEQUENCE [LARGE SCALE GENOMIC DNA]</scope>
    <source>
        <strain evidence="2 3">DSM 21769</strain>
    </source>
</reference>
<keyword evidence="1" id="KW-0472">Membrane</keyword>